<dbReference type="EMBL" id="HACA01006597">
    <property type="protein sequence ID" value="CDW23958.1"/>
    <property type="molecule type" value="Transcribed_RNA"/>
</dbReference>
<accession>A0A0K2TD74</accession>
<evidence type="ECO:0000313" key="1">
    <source>
        <dbReference type="EMBL" id="CDW23958.1"/>
    </source>
</evidence>
<name>A0A0K2TD74_LEPSM</name>
<reference evidence="1" key="1">
    <citation type="submission" date="2014-05" db="EMBL/GenBank/DDBJ databases">
        <authorList>
            <person name="Chronopoulou M."/>
        </authorList>
    </citation>
    <scope>NUCLEOTIDE SEQUENCE</scope>
    <source>
        <tissue evidence="1">Whole organism</tissue>
    </source>
</reference>
<protein>
    <submittedName>
        <fullName evidence="1">Uncharacterized protein</fullName>
    </submittedName>
</protein>
<dbReference type="AlphaFoldDB" id="A0A0K2TD74"/>
<proteinExistence type="predicted"/>
<sequence length="60" mass="7107">MMDYSYWTRFSIQGRSRLFSFEAWFGFLLQRKFQSAIIPVEIEIQASPVEDKVSWIPSSV</sequence>
<organism evidence="1">
    <name type="scientific">Lepeophtheirus salmonis</name>
    <name type="common">Salmon louse</name>
    <name type="synonym">Caligus salmonis</name>
    <dbReference type="NCBI Taxonomy" id="72036"/>
    <lineage>
        <taxon>Eukaryota</taxon>
        <taxon>Metazoa</taxon>
        <taxon>Ecdysozoa</taxon>
        <taxon>Arthropoda</taxon>
        <taxon>Crustacea</taxon>
        <taxon>Multicrustacea</taxon>
        <taxon>Hexanauplia</taxon>
        <taxon>Copepoda</taxon>
        <taxon>Siphonostomatoida</taxon>
        <taxon>Caligidae</taxon>
        <taxon>Lepeophtheirus</taxon>
    </lineage>
</organism>